<dbReference type="Proteomes" id="UP000297597">
    <property type="component" value="Unassembled WGS sequence"/>
</dbReference>
<evidence type="ECO:0000313" key="1">
    <source>
        <dbReference type="EMBL" id="TEB12838.1"/>
    </source>
</evidence>
<proteinExistence type="predicted"/>
<dbReference type="Pfam" id="PF06023">
    <property type="entry name" value="Csa1"/>
    <property type="match status" value="1"/>
</dbReference>
<reference evidence="1 2" key="1">
    <citation type="journal article" date="2018" name="Environ. Microbiol.">
        <title>Novel energy conservation strategies and behaviour of Pelotomaculum schinkii driving syntrophic propionate catabolism.</title>
        <authorList>
            <person name="Hidalgo-Ahumada C.A.P."/>
            <person name="Nobu M.K."/>
            <person name="Narihiro T."/>
            <person name="Tamaki H."/>
            <person name="Liu W.T."/>
            <person name="Kamagata Y."/>
            <person name="Stams A.J.M."/>
            <person name="Imachi H."/>
            <person name="Sousa D.Z."/>
        </authorList>
    </citation>
    <scope>NUCLEOTIDE SEQUENCE [LARGE SCALE GENOMIC DNA]</scope>
    <source>
        <strain evidence="1 2">MGP</strain>
    </source>
</reference>
<organism evidence="1 2">
    <name type="scientific">Pelotomaculum propionicicum</name>
    <dbReference type="NCBI Taxonomy" id="258475"/>
    <lineage>
        <taxon>Bacteria</taxon>
        <taxon>Bacillati</taxon>
        <taxon>Bacillota</taxon>
        <taxon>Clostridia</taxon>
        <taxon>Eubacteriales</taxon>
        <taxon>Desulfotomaculaceae</taxon>
        <taxon>Pelotomaculum</taxon>
    </lineage>
</organism>
<gene>
    <name evidence="1" type="ORF">Pmgp_00814</name>
</gene>
<keyword evidence="2" id="KW-1185">Reference proteome</keyword>
<dbReference type="AlphaFoldDB" id="A0A4Y7RV06"/>
<comment type="caution">
    <text evidence="1">The sequence shown here is derived from an EMBL/GenBank/DDBJ whole genome shotgun (WGS) entry which is preliminary data.</text>
</comment>
<accession>A0A4Y7RV06</accession>
<dbReference type="EMBL" id="QFFZ01000005">
    <property type="protein sequence ID" value="TEB12838.1"/>
    <property type="molecule type" value="Genomic_DNA"/>
</dbReference>
<protein>
    <submittedName>
        <fullName evidence="1">Uncharacterized protein</fullName>
    </submittedName>
</protein>
<dbReference type="OrthoDB" id="1719946at2"/>
<dbReference type="RefSeq" id="WP_134212686.1">
    <property type="nucleotide sequence ID" value="NZ_QFFZ01000005.1"/>
</dbReference>
<sequence>MYFLTDEERKQLLKNLLPRSRQMETAEELRGWNWHQPPLAPVYDIKLALYEVANSYCNTGRDLYLRRVDRIKAKPNLAMIRGKIFHEILVRVLVRAKRLIYEKGVGNFQEIIKKLNTPLDLSFLSEYQSRLQEDEFVELQRKSAIIAAFENARVSARIQEILIKQPYIAEDSLAALAIPVVVEQKLDGTFLGLSANLSADAFTFSEPMVLDLKFGEPKKFHRLTTTGYALVMEAIHEFPVNLGCLVYAEFKGDRLVVKKDIHIIDDELRQWFIEERDNKMRMIYEEIDPGYGECRDHCPYILQCRG</sequence>
<evidence type="ECO:0000313" key="2">
    <source>
        <dbReference type="Proteomes" id="UP000297597"/>
    </source>
</evidence>
<dbReference type="InterPro" id="IPR009260">
    <property type="entry name" value="CRISPR-ass_Csa1"/>
</dbReference>
<name>A0A4Y7RV06_9FIRM</name>
<dbReference type="NCBIfam" id="TIGR01896">
    <property type="entry name" value="cas_AF1879"/>
    <property type="match status" value="1"/>
</dbReference>